<dbReference type="Proteomes" id="UP000019335">
    <property type="component" value="Chromosome 14"/>
</dbReference>
<comment type="caution">
    <text evidence="5">The sequence shown here is derived from an EMBL/GenBank/DDBJ whole genome shotgun (WGS) entry which is preliminary data.</text>
</comment>
<dbReference type="Pfam" id="PF13302">
    <property type="entry name" value="Acetyltransf_3"/>
    <property type="match status" value="1"/>
</dbReference>
<evidence type="ECO:0000256" key="1">
    <source>
        <dbReference type="ARBA" id="ARBA00009342"/>
    </source>
</evidence>
<gene>
    <name evidence="5" type="ORF">Naga_100552g2</name>
</gene>
<feature type="domain" description="N-acetyltransferase" evidence="4">
    <location>
        <begin position="14"/>
        <end position="180"/>
    </location>
</feature>
<dbReference type="PANTHER" id="PTHR13256">
    <property type="entry name" value="N-ACETYLTRANSFERASE 9"/>
    <property type="match status" value="1"/>
</dbReference>
<evidence type="ECO:0000256" key="2">
    <source>
        <dbReference type="ARBA" id="ARBA00022679"/>
    </source>
</evidence>
<sequence>MKTNWETALITEHLVLVPYRRKYVHRYHEWMKDPFLQESTASEPLTLEEEYAMQASWRDDEKKCTFILLDKTHPAASPPLFAPCTMVGDVNLFFNDPDGDMGVAEIEIMIAEPTRRGRGLGMEGVEAMMQYAIEALGVRRFYCKISDSNVASLRMFERIGYVRVAYVAAFKEVELEFLIREDQDWQQKICILRDNLGKGGGVSMVPYRDEEGGKEGD</sequence>
<evidence type="ECO:0000313" key="6">
    <source>
        <dbReference type="Proteomes" id="UP000019335"/>
    </source>
</evidence>
<dbReference type="PROSITE" id="PS51186">
    <property type="entry name" value="GNAT"/>
    <property type="match status" value="1"/>
</dbReference>
<dbReference type="Gene3D" id="3.40.630.30">
    <property type="match status" value="1"/>
</dbReference>
<proteinExistence type="inferred from homology"/>
<accession>W7TUA4</accession>
<evidence type="ECO:0000259" key="4">
    <source>
        <dbReference type="PROSITE" id="PS51186"/>
    </source>
</evidence>
<keyword evidence="2 5" id="KW-0808">Transferase</keyword>
<protein>
    <submittedName>
        <fullName evidence="5">N-acetyltransferase 9</fullName>
    </submittedName>
</protein>
<evidence type="ECO:0000313" key="5">
    <source>
        <dbReference type="EMBL" id="EWM24181.1"/>
    </source>
</evidence>
<dbReference type="PANTHER" id="PTHR13256:SF16">
    <property type="entry name" value="ALPHA_BETA-TUBULIN-N-ACETYLTRANSFERASE 9"/>
    <property type="match status" value="1"/>
</dbReference>
<organism evidence="5 6">
    <name type="scientific">Nannochloropsis gaditana</name>
    <dbReference type="NCBI Taxonomy" id="72520"/>
    <lineage>
        <taxon>Eukaryota</taxon>
        <taxon>Sar</taxon>
        <taxon>Stramenopiles</taxon>
        <taxon>Ochrophyta</taxon>
        <taxon>Eustigmatophyceae</taxon>
        <taxon>Eustigmatales</taxon>
        <taxon>Monodopsidaceae</taxon>
        <taxon>Nannochloropsis</taxon>
    </lineage>
</organism>
<name>W7TUA4_9STRA</name>
<comment type="similarity">
    <text evidence="1">Belongs to the acetyltransferase family. GNAT subfamily.</text>
</comment>
<dbReference type="InterPro" id="IPR016181">
    <property type="entry name" value="Acyl_CoA_acyltransferase"/>
</dbReference>
<dbReference type="GO" id="GO:0008080">
    <property type="term" value="F:N-acetyltransferase activity"/>
    <property type="evidence" value="ECO:0007669"/>
    <property type="project" value="InterPro"/>
</dbReference>
<dbReference type="InterPro" id="IPR000182">
    <property type="entry name" value="GNAT_dom"/>
</dbReference>
<dbReference type="EMBL" id="AZIL01001316">
    <property type="protein sequence ID" value="EWM24181.1"/>
    <property type="molecule type" value="Genomic_DNA"/>
</dbReference>
<evidence type="ECO:0000256" key="3">
    <source>
        <dbReference type="ARBA" id="ARBA00023315"/>
    </source>
</evidence>
<dbReference type="SUPFAM" id="SSF55729">
    <property type="entry name" value="Acyl-CoA N-acyltransferases (Nat)"/>
    <property type="match status" value="1"/>
</dbReference>
<dbReference type="AlphaFoldDB" id="W7TUA4"/>
<keyword evidence="3" id="KW-0012">Acyltransferase</keyword>
<dbReference type="InterPro" id="IPR039135">
    <property type="entry name" value="NAT9-like"/>
</dbReference>
<keyword evidence="6" id="KW-1185">Reference proteome</keyword>
<reference evidence="5 6" key="1">
    <citation type="journal article" date="2014" name="Mol. Plant">
        <title>Chromosome Scale Genome Assembly and Transcriptome Profiling of Nannochloropsis gaditana in Nitrogen Depletion.</title>
        <authorList>
            <person name="Corteggiani Carpinelli E."/>
            <person name="Telatin A."/>
            <person name="Vitulo N."/>
            <person name="Forcato C."/>
            <person name="D'Angelo M."/>
            <person name="Schiavon R."/>
            <person name="Vezzi A."/>
            <person name="Giacometti G.M."/>
            <person name="Morosinotto T."/>
            <person name="Valle G."/>
        </authorList>
    </citation>
    <scope>NUCLEOTIDE SEQUENCE [LARGE SCALE GENOMIC DNA]</scope>
    <source>
        <strain evidence="5 6">B-31</strain>
    </source>
</reference>
<dbReference type="OrthoDB" id="5043642at2759"/>